<feature type="transmembrane region" description="Helical" evidence="7">
    <location>
        <begin position="78"/>
        <end position="101"/>
    </location>
</feature>
<sequence length="144" mass="15601">MKRLGRQARISLMLSINATFFVAEIAVGYYASSLALVADSFHMLSDMLSLAVALWAMRAVSKTEVDPKYSYGWQRAEILGALFNAAFLIALCVMIVIEGIQRFVSPEPITNPKLVLITACAGLGGNIIGLLLFRGMDTGIGNRT</sequence>
<dbReference type="Proteomes" id="UP000027586">
    <property type="component" value="Unassembled WGS sequence"/>
</dbReference>
<keyword evidence="10" id="KW-1185">Reference proteome</keyword>
<evidence type="ECO:0000256" key="6">
    <source>
        <dbReference type="ARBA" id="ARBA00023136"/>
    </source>
</evidence>
<dbReference type="GO" id="GO:0016020">
    <property type="term" value="C:membrane"/>
    <property type="evidence" value="ECO:0007669"/>
    <property type="project" value="UniProtKB-SubCell"/>
</dbReference>
<reference evidence="9" key="1">
    <citation type="submission" date="2013-08" db="EMBL/GenBank/DDBJ databases">
        <title>Gene expansion shapes genome architecture in the human pathogen Lichtheimia corymbifera: an evolutionary genomics analysis in the ancient terrestrial Mucorales (Mucoromycotina).</title>
        <authorList>
            <person name="Schwartze V.U."/>
            <person name="Winter S."/>
            <person name="Shelest E."/>
            <person name="Marcet-Houben M."/>
            <person name="Horn F."/>
            <person name="Wehner S."/>
            <person name="Hoffmann K."/>
            <person name="Riege K."/>
            <person name="Sammeth M."/>
            <person name="Nowrousian M."/>
            <person name="Valiante V."/>
            <person name="Linde J."/>
            <person name="Jacobsen I.D."/>
            <person name="Marz M."/>
            <person name="Brakhage A.A."/>
            <person name="Gabaldon T."/>
            <person name="Bocker S."/>
            <person name="Voigt K."/>
        </authorList>
    </citation>
    <scope>NUCLEOTIDE SEQUENCE [LARGE SCALE GENOMIC DNA]</scope>
    <source>
        <strain evidence="9">FSU 9682</strain>
    </source>
</reference>
<dbReference type="PANTHER" id="PTHR45820:SF5">
    <property type="entry name" value="DIFFUSION FACILITATOR FAMILY METAL ION TRANSPORTER, PUTATIVE-RELATED"/>
    <property type="match status" value="1"/>
</dbReference>
<accession>A0A068SEP0</accession>
<dbReference type="GO" id="GO:0005385">
    <property type="term" value="F:zinc ion transmembrane transporter activity"/>
    <property type="evidence" value="ECO:0007669"/>
    <property type="project" value="TreeGrafter"/>
</dbReference>
<evidence type="ECO:0000259" key="8">
    <source>
        <dbReference type="Pfam" id="PF01545"/>
    </source>
</evidence>
<evidence type="ECO:0000256" key="5">
    <source>
        <dbReference type="ARBA" id="ARBA00022989"/>
    </source>
</evidence>
<keyword evidence="3 7" id="KW-0812">Transmembrane</keyword>
<evidence type="ECO:0000256" key="4">
    <source>
        <dbReference type="ARBA" id="ARBA00022833"/>
    </source>
</evidence>
<dbReference type="OrthoDB" id="9944568at2759"/>
<proteinExistence type="inferred from homology"/>
<dbReference type="GO" id="GO:0006882">
    <property type="term" value="P:intracellular zinc ion homeostasis"/>
    <property type="evidence" value="ECO:0007669"/>
    <property type="project" value="TreeGrafter"/>
</dbReference>
<feature type="transmembrane region" description="Helical" evidence="7">
    <location>
        <begin position="37"/>
        <end position="57"/>
    </location>
</feature>
<dbReference type="Pfam" id="PF01545">
    <property type="entry name" value="Cation_efflux"/>
    <property type="match status" value="1"/>
</dbReference>
<evidence type="ECO:0000313" key="10">
    <source>
        <dbReference type="Proteomes" id="UP000027586"/>
    </source>
</evidence>
<keyword evidence="4" id="KW-0862">Zinc</keyword>
<dbReference type="SUPFAM" id="SSF161111">
    <property type="entry name" value="Cation efflux protein transmembrane domain-like"/>
    <property type="match status" value="1"/>
</dbReference>
<feature type="transmembrane region" description="Helical" evidence="7">
    <location>
        <begin position="113"/>
        <end position="133"/>
    </location>
</feature>
<dbReference type="InterPro" id="IPR027469">
    <property type="entry name" value="Cation_efflux_TMD_sf"/>
</dbReference>
<keyword evidence="5 7" id="KW-1133">Transmembrane helix</keyword>
<organism evidence="9 10">
    <name type="scientific">Lichtheimia corymbifera JMRC:FSU:9682</name>
    <dbReference type="NCBI Taxonomy" id="1263082"/>
    <lineage>
        <taxon>Eukaryota</taxon>
        <taxon>Fungi</taxon>
        <taxon>Fungi incertae sedis</taxon>
        <taxon>Mucoromycota</taxon>
        <taxon>Mucoromycotina</taxon>
        <taxon>Mucoromycetes</taxon>
        <taxon>Mucorales</taxon>
        <taxon>Lichtheimiaceae</taxon>
        <taxon>Lichtheimia</taxon>
    </lineage>
</organism>
<dbReference type="EMBL" id="CBTN010000074">
    <property type="protein sequence ID" value="CDH59726.1"/>
    <property type="molecule type" value="Genomic_DNA"/>
</dbReference>
<evidence type="ECO:0000313" key="9">
    <source>
        <dbReference type="EMBL" id="CDH59726.1"/>
    </source>
</evidence>
<comment type="caution">
    <text evidence="9">The sequence shown here is derived from an EMBL/GenBank/DDBJ whole genome shotgun (WGS) entry which is preliminary data.</text>
</comment>
<dbReference type="Gene3D" id="1.20.1510.10">
    <property type="entry name" value="Cation efflux protein transmembrane domain"/>
    <property type="match status" value="1"/>
</dbReference>
<gene>
    <name evidence="9" type="ORF">LCOR_10531.1</name>
</gene>
<evidence type="ECO:0000256" key="7">
    <source>
        <dbReference type="SAM" id="Phobius"/>
    </source>
</evidence>
<keyword evidence="6 7" id="KW-0472">Membrane</keyword>
<dbReference type="NCBIfam" id="TIGR01297">
    <property type="entry name" value="CDF"/>
    <property type="match status" value="1"/>
</dbReference>
<dbReference type="STRING" id="1263082.A0A068SEP0"/>
<dbReference type="PANTHER" id="PTHR45820">
    <property type="entry name" value="FI23527P1"/>
    <property type="match status" value="1"/>
</dbReference>
<evidence type="ECO:0000256" key="1">
    <source>
        <dbReference type="ARBA" id="ARBA00004141"/>
    </source>
</evidence>
<comment type="subcellular location">
    <subcellularLocation>
        <location evidence="1">Membrane</location>
        <topology evidence="1">Multi-pass membrane protein</topology>
    </subcellularLocation>
</comment>
<feature type="transmembrane region" description="Helical" evidence="7">
    <location>
        <begin position="12"/>
        <end position="31"/>
    </location>
</feature>
<feature type="domain" description="Cation efflux protein transmembrane" evidence="8">
    <location>
        <begin position="12"/>
        <end position="136"/>
    </location>
</feature>
<evidence type="ECO:0000256" key="2">
    <source>
        <dbReference type="ARBA" id="ARBA00008873"/>
    </source>
</evidence>
<dbReference type="InterPro" id="IPR058533">
    <property type="entry name" value="Cation_efflux_TM"/>
</dbReference>
<protein>
    <submittedName>
        <fullName evidence="9">Potential vacuolar cation transporter</fullName>
    </submittedName>
</protein>
<evidence type="ECO:0000256" key="3">
    <source>
        <dbReference type="ARBA" id="ARBA00022692"/>
    </source>
</evidence>
<dbReference type="VEuPathDB" id="FungiDB:LCOR_10531.1"/>
<comment type="similarity">
    <text evidence="2">Belongs to the cation diffusion facilitator (CDF) transporter (TC 2.A.4) family. SLC30A subfamily.</text>
</comment>
<dbReference type="InterPro" id="IPR002524">
    <property type="entry name" value="Cation_efflux"/>
</dbReference>
<name>A0A068SEP0_9FUNG</name>
<dbReference type="AlphaFoldDB" id="A0A068SEP0"/>